<feature type="transmembrane region" description="Helical" evidence="7">
    <location>
        <begin position="540"/>
        <end position="564"/>
    </location>
</feature>
<feature type="domain" description="ABC transporter" evidence="8">
    <location>
        <begin position="17"/>
        <end position="238"/>
    </location>
</feature>
<name>A0AAN9Y7F8_9HEMI</name>
<dbReference type="PANTHER" id="PTHR43038">
    <property type="entry name" value="ATP-BINDING CASSETTE, SUB-FAMILY H, MEMBER 1"/>
    <property type="match status" value="1"/>
</dbReference>
<evidence type="ECO:0000256" key="7">
    <source>
        <dbReference type="SAM" id="Phobius"/>
    </source>
</evidence>
<dbReference type="InterPro" id="IPR003593">
    <property type="entry name" value="AAA+_ATPase"/>
</dbReference>
<dbReference type="GO" id="GO:0140359">
    <property type="term" value="F:ABC-type transporter activity"/>
    <property type="evidence" value="ECO:0007669"/>
    <property type="project" value="InterPro"/>
</dbReference>
<evidence type="ECO:0000256" key="2">
    <source>
        <dbReference type="ARBA" id="ARBA00022692"/>
    </source>
</evidence>
<comment type="subcellular location">
    <subcellularLocation>
        <location evidence="1">Membrane</location>
        <topology evidence="1">Multi-pass membrane protein</topology>
    </subcellularLocation>
</comment>
<evidence type="ECO:0000256" key="6">
    <source>
        <dbReference type="ARBA" id="ARBA00023136"/>
    </source>
</evidence>
<dbReference type="InterPro" id="IPR013525">
    <property type="entry name" value="ABC2_TM"/>
</dbReference>
<dbReference type="EMBL" id="JBBCAQ010000010">
    <property type="protein sequence ID" value="KAK7601926.1"/>
    <property type="molecule type" value="Genomic_DNA"/>
</dbReference>
<comment type="caution">
    <text evidence="9">The sequence shown here is derived from an EMBL/GenBank/DDBJ whole genome shotgun (WGS) entry which is preliminary data.</text>
</comment>
<feature type="transmembrane region" description="Helical" evidence="7">
    <location>
        <begin position="576"/>
        <end position="599"/>
    </location>
</feature>
<keyword evidence="3" id="KW-0547">Nucleotide-binding</keyword>
<dbReference type="PROSITE" id="PS00211">
    <property type="entry name" value="ABC_TRANSPORTER_1"/>
    <property type="match status" value="1"/>
</dbReference>
<accession>A0AAN9Y7F8</accession>
<evidence type="ECO:0000256" key="1">
    <source>
        <dbReference type="ARBA" id="ARBA00004141"/>
    </source>
</evidence>
<dbReference type="PANTHER" id="PTHR43038:SF3">
    <property type="entry name" value="ABC TRANSPORTER G FAMILY MEMBER 20 ISOFORM X1"/>
    <property type="match status" value="1"/>
</dbReference>
<dbReference type="Gene3D" id="3.40.50.300">
    <property type="entry name" value="P-loop containing nucleotide triphosphate hydrolases"/>
    <property type="match status" value="1"/>
</dbReference>
<evidence type="ECO:0000256" key="4">
    <source>
        <dbReference type="ARBA" id="ARBA00022840"/>
    </source>
</evidence>
<feature type="transmembrane region" description="Helical" evidence="7">
    <location>
        <begin position="496"/>
        <end position="520"/>
    </location>
</feature>
<organism evidence="9 10">
    <name type="scientific">Parthenolecanium corni</name>
    <dbReference type="NCBI Taxonomy" id="536013"/>
    <lineage>
        <taxon>Eukaryota</taxon>
        <taxon>Metazoa</taxon>
        <taxon>Ecdysozoa</taxon>
        <taxon>Arthropoda</taxon>
        <taxon>Hexapoda</taxon>
        <taxon>Insecta</taxon>
        <taxon>Pterygota</taxon>
        <taxon>Neoptera</taxon>
        <taxon>Paraneoptera</taxon>
        <taxon>Hemiptera</taxon>
        <taxon>Sternorrhyncha</taxon>
        <taxon>Coccoidea</taxon>
        <taxon>Coccidae</taxon>
        <taxon>Parthenolecanium</taxon>
    </lineage>
</organism>
<gene>
    <name evidence="9" type="ORF">V9T40_009367</name>
</gene>
<dbReference type="CDD" id="cd03230">
    <property type="entry name" value="ABC_DR_subfamily_A"/>
    <property type="match status" value="1"/>
</dbReference>
<dbReference type="Pfam" id="PF12698">
    <property type="entry name" value="ABC2_membrane_3"/>
    <property type="match status" value="1"/>
</dbReference>
<evidence type="ECO:0000256" key="3">
    <source>
        <dbReference type="ARBA" id="ARBA00022741"/>
    </source>
</evidence>
<dbReference type="SUPFAM" id="SSF52540">
    <property type="entry name" value="P-loop containing nucleoside triphosphate hydrolases"/>
    <property type="match status" value="1"/>
</dbReference>
<sequence>MEEVEINVIGGKKPSSIIVRDAYKRYGRSNFILNGLNLTVQEGTIYGFLGPSGCGKTTLLNCIVGRSDLNSGSIKISAKRRSEIGFMPQEISLYADLSVFENFLFFGYLVGMTREEVEARMNDLISFLEIPSKDRFVNSMSGGQQRRLSIAVTLLHNPKIIILDEPTVGIDPILCNQIWQMLLELSERGKSIIITTHYIQEAQQAHTIGLMRDGKLLAEENPLALLSQYQSDDLENVFLKLIFEEQQIKCNKLKSFYDNQNRSSCNSKSSTRLVKIRFEEDNRICSKRILKALTYKNFLVMKRGYVHLMFTMLLPLIQTSLFNIAIGAKPQDVPIAVLNNEISLRHCYPHVYSGCFFQQNISFSSSCLFLKYLKEEKYKILSYHDENKALKDLRNSEVRAVLRFPRNYTKRMSEKISEGMLQNYDDAVLLEGFVDVWLDNSNRLSEDFVRYDIMRSMMSFLRRAIIQCGKNPDIIGIPIVIEKPIRGDVNVSLNSYVSCALMIVGTFFLAAASTTLFFIAEKVGGQVERTYIYGVTMFEIILALILFQSAIGFTQAVLTMLINFISFDNPLEGNVFTFFCLLGLTTFSGILFGVVQGIISGDVTAAAYSGIGTSFILSVTSGIVSISYY</sequence>
<feature type="transmembrane region" description="Helical" evidence="7">
    <location>
        <begin position="605"/>
        <end position="628"/>
    </location>
</feature>
<dbReference type="InterPro" id="IPR017871">
    <property type="entry name" value="ABC_transporter-like_CS"/>
</dbReference>
<evidence type="ECO:0000259" key="8">
    <source>
        <dbReference type="PROSITE" id="PS50893"/>
    </source>
</evidence>
<dbReference type="GO" id="GO:0005524">
    <property type="term" value="F:ATP binding"/>
    <property type="evidence" value="ECO:0007669"/>
    <property type="project" value="UniProtKB-KW"/>
</dbReference>
<dbReference type="PROSITE" id="PS50893">
    <property type="entry name" value="ABC_TRANSPORTER_2"/>
    <property type="match status" value="1"/>
</dbReference>
<reference evidence="9 10" key="1">
    <citation type="submission" date="2024-03" db="EMBL/GenBank/DDBJ databases">
        <title>Adaptation during the transition from Ophiocordyceps entomopathogen to insect associate is accompanied by gene loss and intensified selection.</title>
        <authorList>
            <person name="Ward C.M."/>
            <person name="Onetto C.A."/>
            <person name="Borneman A.R."/>
        </authorList>
    </citation>
    <scope>NUCLEOTIDE SEQUENCE [LARGE SCALE GENOMIC DNA]</scope>
    <source>
        <strain evidence="9">AWRI1</strain>
        <tissue evidence="9">Single Adult Female</tissue>
    </source>
</reference>
<keyword evidence="2 7" id="KW-0812">Transmembrane</keyword>
<dbReference type="AlphaFoldDB" id="A0AAN9Y7F8"/>
<protein>
    <recommendedName>
        <fullName evidence="8">ABC transporter domain-containing protein</fullName>
    </recommendedName>
</protein>
<dbReference type="SMART" id="SM00382">
    <property type="entry name" value="AAA"/>
    <property type="match status" value="1"/>
</dbReference>
<keyword evidence="4" id="KW-0067">ATP-binding</keyword>
<evidence type="ECO:0000313" key="9">
    <source>
        <dbReference type="EMBL" id="KAK7601926.1"/>
    </source>
</evidence>
<dbReference type="Pfam" id="PF00005">
    <property type="entry name" value="ABC_tran"/>
    <property type="match status" value="1"/>
</dbReference>
<dbReference type="InterPro" id="IPR027417">
    <property type="entry name" value="P-loop_NTPase"/>
</dbReference>
<dbReference type="GO" id="GO:0016887">
    <property type="term" value="F:ATP hydrolysis activity"/>
    <property type="evidence" value="ECO:0007669"/>
    <property type="project" value="InterPro"/>
</dbReference>
<keyword evidence="6 7" id="KW-0472">Membrane</keyword>
<proteinExistence type="predicted"/>
<evidence type="ECO:0000256" key="5">
    <source>
        <dbReference type="ARBA" id="ARBA00022989"/>
    </source>
</evidence>
<evidence type="ECO:0000313" key="10">
    <source>
        <dbReference type="Proteomes" id="UP001367676"/>
    </source>
</evidence>
<keyword evidence="10" id="KW-1185">Reference proteome</keyword>
<dbReference type="GO" id="GO:0016020">
    <property type="term" value="C:membrane"/>
    <property type="evidence" value="ECO:0007669"/>
    <property type="project" value="UniProtKB-SubCell"/>
</dbReference>
<dbReference type="Proteomes" id="UP001367676">
    <property type="component" value="Unassembled WGS sequence"/>
</dbReference>
<dbReference type="InterPro" id="IPR003439">
    <property type="entry name" value="ABC_transporter-like_ATP-bd"/>
</dbReference>
<keyword evidence="5 7" id="KW-1133">Transmembrane helix</keyword>